<accession>A0A6I4VRB0</accession>
<evidence type="ECO:0000313" key="1">
    <source>
        <dbReference type="EMBL" id="MXQ52310.1"/>
    </source>
</evidence>
<name>A0A6I4VRB0_9BACL</name>
<dbReference type="Proteomes" id="UP000430692">
    <property type="component" value="Unassembled WGS sequence"/>
</dbReference>
<gene>
    <name evidence="1" type="ORF">GSM42_00795</name>
</gene>
<evidence type="ECO:0000313" key="2">
    <source>
        <dbReference type="Proteomes" id="UP000430692"/>
    </source>
</evidence>
<dbReference type="RefSeq" id="WP_160799347.1">
    <property type="nucleotide sequence ID" value="NZ_WUUL01000001.1"/>
</dbReference>
<proteinExistence type="predicted"/>
<organism evidence="1 2">
    <name type="scientific">Shimazuella alba</name>
    <dbReference type="NCBI Taxonomy" id="2690964"/>
    <lineage>
        <taxon>Bacteria</taxon>
        <taxon>Bacillati</taxon>
        <taxon>Bacillota</taxon>
        <taxon>Bacilli</taxon>
        <taxon>Bacillales</taxon>
        <taxon>Thermoactinomycetaceae</taxon>
        <taxon>Shimazuella</taxon>
    </lineage>
</organism>
<reference evidence="1 2" key="1">
    <citation type="submission" date="2019-12" db="EMBL/GenBank/DDBJ databases">
        <title>Whole-genome analyses of novel actinobacteria.</title>
        <authorList>
            <person name="Sahin N."/>
            <person name="Saygin H."/>
        </authorList>
    </citation>
    <scope>NUCLEOTIDE SEQUENCE [LARGE SCALE GENOMIC DNA]</scope>
    <source>
        <strain evidence="1 2">KC615</strain>
    </source>
</reference>
<protein>
    <submittedName>
        <fullName evidence="1">Uncharacterized protein</fullName>
    </submittedName>
</protein>
<dbReference type="AlphaFoldDB" id="A0A6I4VRB0"/>
<comment type="caution">
    <text evidence="1">The sequence shown here is derived from an EMBL/GenBank/DDBJ whole genome shotgun (WGS) entry which is preliminary data.</text>
</comment>
<keyword evidence="2" id="KW-1185">Reference proteome</keyword>
<dbReference type="EMBL" id="WUUL01000001">
    <property type="protein sequence ID" value="MXQ52310.1"/>
    <property type="molecule type" value="Genomic_DNA"/>
</dbReference>
<sequence length="88" mass="9884">MSDSKTTAIVNGITFTIDLDDEFVNAEPARNRIGLLNPHNWRSLAEVKVRGNQVFINDKRHAVLGTGETKTYNLPCGNESIQIQMKRN</sequence>